<evidence type="ECO:0000256" key="1">
    <source>
        <dbReference type="SAM" id="Phobius"/>
    </source>
</evidence>
<evidence type="ECO:0000313" key="5">
    <source>
        <dbReference type="Proteomes" id="UP001589605"/>
    </source>
</evidence>
<keyword evidence="1" id="KW-0472">Membrane</keyword>
<dbReference type="InterPro" id="IPR006860">
    <property type="entry name" value="FecR"/>
</dbReference>
<sequence length="393" mass="44810">MKNTNKRKWLELIWVTKLLQRYFNDSATEKEKEVVDSWTLEDMGVTLTESCETDETTERLWQNIVTELNLKTQASKKKIIQLNYYAVAASIVLLISVTFMLTQQKDSSEIYEPLEIIVDSKSIPAGTDKAVLTLEDGTEVVLTDNTNYKTNCLESNGEKIVYNTSPINDTIASSEIKYNVLTVPRGGQYFVKLADGSQVWLNSESQLKFPTAFIEGETREVELVYGEAYFDISPSSKHAGAKFKVNNQNQSVQVIGTEFNIKAYKDESKIYTTLVEGKVVVDSKDHRKDLTPNQKLTLDVLNNNITINNVDVQSEISWRDGIFSFKGDALKDIMKIISRWYDVDVQFENKNLEDIKFKGVLVKNQNLTQILETIKNLSIIKSYHLHDKTLILK</sequence>
<dbReference type="PANTHER" id="PTHR30273">
    <property type="entry name" value="PERIPLASMIC SIGNAL SENSOR AND SIGMA FACTOR ACTIVATOR FECR-RELATED"/>
    <property type="match status" value="1"/>
</dbReference>
<dbReference type="PANTHER" id="PTHR30273:SF2">
    <property type="entry name" value="PROTEIN FECR"/>
    <property type="match status" value="1"/>
</dbReference>
<evidence type="ECO:0000313" key="4">
    <source>
        <dbReference type="EMBL" id="MFB9053910.1"/>
    </source>
</evidence>
<comment type="caution">
    <text evidence="4">The sequence shown here is derived from an EMBL/GenBank/DDBJ whole genome shotgun (WGS) entry which is preliminary data.</text>
</comment>
<dbReference type="EMBL" id="JBHMEZ010000012">
    <property type="protein sequence ID" value="MFB9053910.1"/>
    <property type="molecule type" value="Genomic_DNA"/>
</dbReference>
<evidence type="ECO:0000259" key="2">
    <source>
        <dbReference type="Pfam" id="PF04773"/>
    </source>
</evidence>
<gene>
    <name evidence="4" type="ORF">ACFFVB_12560</name>
</gene>
<dbReference type="InterPro" id="IPR012373">
    <property type="entry name" value="Ferrdict_sens_TM"/>
</dbReference>
<keyword evidence="5" id="KW-1185">Reference proteome</keyword>
<organism evidence="4 5">
    <name type="scientific">Formosa undariae</name>
    <dbReference type="NCBI Taxonomy" id="1325436"/>
    <lineage>
        <taxon>Bacteria</taxon>
        <taxon>Pseudomonadati</taxon>
        <taxon>Bacteroidota</taxon>
        <taxon>Flavobacteriia</taxon>
        <taxon>Flavobacteriales</taxon>
        <taxon>Flavobacteriaceae</taxon>
        <taxon>Formosa</taxon>
    </lineage>
</organism>
<dbReference type="Pfam" id="PF16344">
    <property type="entry name" value="FecR_C"/>
    <property type="match status" value="1"/>
</dbReference>
<dbReference type="Proteomes" id="UP001589605">
    <property type="component" value="Unassembled WGS sequence"/>
</dbReference>
<evidence type="ECO:0000259" key="3">
    <source>
        <dbReference type="Pfam" id="PF16344"/>
    </source>
</evidence>
<reference evidence="4 5" key="1">
    <citation type="submission" date="2024-09" db="EMBL/GenBank/DDBJ databases">
        <authorList>
            <person name="Sun Q."/>
            <person name="Mori K."/>
        </authorList>
    </citation>
    <scope>NUCLEOTIDE SEQUENCE [LARGE SCALE GENOMIC DNA]</scope>
    <source>
        <strain evidence="4 5">CECT 8286</strain>
    </source>
</reference>
<feature type="domain" description="Protein FecR C-terminal" evidence="3">
    <location>
        <begin position="323"/>
        <end position="391"/>
    </location>
</feature>
<dbReference type="Gene3D" id="2.60.120.1440">
    <property type="match status" value="1"/>
</dbReference>
<accession>A0ABV5F388</accession>
<feature type="transmembrane region" description="Helical" evidence="1">
    <location>
        <begin position="82"/>
        <end position="101"/>
    </location>
</feature>
<protein>
    <submittedName>
        <fullName evidence="4">FecR family protein</fullName>
    </submittedName>
</protein>
<keyword evidence="1" id="KW-1133">Transmembrane helix</keyword>
<keyword evidence="1" id="KW-0812">Transmembrane</keyword>
<name>A0ABV5F388_9FLAO</name>
<feature type="domain" description="FecR protein" evidence="2">
    <location>
        <begin position="182"/>
        <end position="279"/>
    </location>
</feature>
<dbReference type="Pfam" id="PF04773">
    <property type="entry name" value="FecR"/>
    <property type="match status" value="1"/>
</dbReference>
<dbReference type="Gene3D" id="3.55.50.30">
    <property type="match status" value="1"/>
</dbReference>
<dbReference type="RefSeq" id="WP_382383244.1">
    <property type="nucleotide sequence ID" value="NZ_JBHMEZ010000012.1"/>
</dbReference>
<dbReference type="InterPro" id="IPR032508">
    <property type="entry name" value="FecR_C"/>
</dbReference>
<proteinExistence type="predicted"/>